<gene>
    <name evidence="9" type="ORF">ENS64_16840</name>
</gene>
<keyword evidence="5 8" id="KW-1133">Transmembrane helix</keyword>
<name>A0A7C4LN08_9PLAN</name>
<feature type="transmembrane region" description="Helical" evidence="8">
    <location>
        <begin position="12"/>
        <end position="37"/>
    </location>
</feature>
<keyword evidence="7" id="KW-0813">Transport</keyword>
<organism evidence="9">
    <name type="scientific">Schlesneria paludicola</name>
    <dbReference type="NCBI Taxonomy" id="360056"/>
    <lineage>
        <taxon>Bacteria</taxon>
        <taxon>Pseudomonadati</taxon>
        <taxon>Planctomycetota</taxon>
        <taxon>Planctomycetia</taxon>
        <taxon>Planctomycetales</taxon>
        <taxon>Planctomycetaceae</taxon>
        <taxon>Schlesneria</taxon>
    </lineage>
</organism>
<keyword evidence="4 7" id="KW-0812">Transmembrane</keyword>
<evidence type="ECO:0000256" key="3">
    <source>
        <dbReference type="ARBA" id="ARBA00022475"/>
    </source>
</evidence>
<comment type="caution">
    <text evidence="9">The sequence shown here is derived from an EMBL/GenBank/DDBJ whole genome shotgun (WGS) entry which is preliminary data.</text>
</comment>
<evidence type="ECO:0000256" key="2">
    <source>
        <dbReference type="ARBA" id="ARBA00005811"/>
    </source>
</evidence>
<dbReference type="PANTHER" id="PTHR30558">
    <property type="entry name" value="EXBD MEMBRANE COMPONENT OF PMF-DRIVEN MACROMOLECULE IMPORT SYSTEM"/>
    <property type="match status" value="1"/>
</dbReference>
<dbReference type="GO" id="GO:0005886">
    <property type="term" value="C:plasma membrane"/>
    <property type="evidence" value="ECO:0007669"/>
    <property type="project" value="UniProtKB-SubCell"/>
</dbReference>
<dbReference type="Gene3D" id="3.30.420.270">
    <property type="match status" value="1"/>
</dbReference>
<evidence type="ECO:0000256" key="1">
    <source>
        <dbReference type="ARBA" id="ARBA00004162"/>
    </source>
</evidence>
<dbReference type="InterPro" id="IPR003400">
    <property type="entry name" value="ExbD"/>
</dbReference>
<evidence type="ECO:0000256" key="8">
    <source>
        <dbReference type="SAM" id="Phobius"/>
    </source>
</evidence>
<evidence type="ECO:0000256" key="6">
    <source>
        <dbReference type="ARBA" id="ARBA00023136"/>
    </source>
</evidence>
<keyword evidence="7" id="KW-0653">Protein transport</keyword>
<evidence type="ECO:0000256" key="4">
    <source>
        <dbReference type="ARBA" id="ARBA00022692"/>
    </source>
</evidence>
<keyword evidence="3" id="KW-1003">Cell membrane</keyword>
<dbReference type="Pfam" id="PF02472">
    <property type="entry name" value="ExbD"/>
    <property type="match status" value="1"/>
</dbReference>
<dbReference type="EMBL" id="DSVQ01000019">
    <property type="protein sequence ID" value="HGT40913.1"/>
    <property type="molecule type" value="Genomic_DNA"/>
</dbReference>
<dbReference type="GO" id="GO:0015031">
    <property type="term" value="P:protein transport"/>
    <property type="evidence" value="ECO:0007669"/>
    <property type="project" value="UniProtKB-KW"/>
</dbReference>
<evidence type="ECO:0000256" key="7">
    <source>
        <dbReference type="RuleBase" id="RU003879"/>
    </source>
</evidence>
<comment type="subcellular location">
    <subcellularLocation>
        <location evidence="1">Cell membrane</location>
        <topology evidence="1">Single-pass membrane protein</topology>
    </subcellularLocation>
    <subcellularLocation>
        <location evidence="7">Cell membrane</location>
        <topology evidence="7">Single-pass type II membrane protein</topology>
    </subcellularLocation>
</comment>
<proteinExistence type="inferred from homology"/>
<dbReference type="AlphaFoldDB" id="A0A7C4LN08"/>
<dbReference type="GO" id="GO:0022857">
    <property type="term" value="F:transmembrane transporter activity"/>
    <property type="evidence" value="ECO:0007669"/>
    <property type="project" value="InterPro"/>
</dbReference>
<protein>
    <submittedName>
        <fullName evidence="9">Biopolymer transporter ExbD</fullName>
    </submittedName>
</protein>
<dbReference type="PANTHER" id="PTHR30558:SF3">
    <property type="entry name" value="BIOPOLYMER TRANSPORT PROTEIN EXBD-RELATED"/>
    <property type="match status" value="1"/>
</dbReference>
<keyword evidence="6 8" id="KW-0472">Membrane</keyword>
<sequence>MKVAAATRRYGLEFSITPLIDVVFLLNIFFLVATYFVRHEQVDPVELPAATQGREDAEAAARIVVTITSEGLLTIASQPMTIEDVAARLQAAQVEHSETVELRLRCDRRAVYRDLEPLLLTAAKTGVRRVRFSVLSE</sequence>
<comment type="similarity">
    <text evidence="2 7">Belongs to the ExbD/TolR family.</text>
</comment>
<reference evidence="9" key="1">
    <citation type="journal article" date="2020" name="mSystems">
        <title>Genome- and Community-Level Interaction Insights into Carbon Utilization and Element Cycling Functions of Hydrothermarchaeota in Hydrothermal Sediment.</title>
        <authorList>
            <person name="Zhou Z."/>
            <person name="Liu Y."/>
            <person name="Xu W."/>
            <person name="Pan J."/>
            <person name="Luo Z.H."/>
            <person name="Li M."/>
        </authorList>
    </citation>
    <scope>NUCLEOTIDE SEQUENCE [LARGE SCALE GENOMIC DNA]</scope>
    <source>
        <strain evidence="9">SpSt-508</strain>
    </source>
</reference>
<evidence type="ECO:0000313" key="9">
    <source>
        <dbReference type="EMBL" id="HGT40913.1"/>
    </source>
</evidence>
<evidence type="ECO:0000256" key="5">
    <source>
        <dbReference type="ARBA" id="ARBA00022989"/>
    </source>
</evidence>
<accession>A0A7C4LN08</accession>